<evidence type="ECO:0000256" key="1">
    <source>
        <dbReference type="ARBA" id="ARBA00004948"/>
    </source>
</evidence>
<name>A0A5B2XEQ6_9PSEU</name>
<protein>
    <submittedName>
        <fullName evidence="3">Transcriptional regulator</fullName>
    </submittedName>
</protein>
<reference evidence="3 4" key="2">
    <citation type="submission" date="2019-09" db="EMBL/GenBank/DDBJ databases">
        <authorList>
            <person name="Jin C."/>
        </authorList>
    </citation>
    <scope>NUCLEOTIDE SEQUENCE [LARGE SCALE GENOMIC DNA]</scope>
    <source>
        <strain evidence="3 4">AN110305</strain>
    </source>
</reference>
<gene>
    <name evidence="3" type="ORF">F0L68_17615</name>
</gene>
<dbReference type="OrthoDB" id="3467339at2"/>
<evidence type="ECO:0000313" key="3">
    <source>
        <dbReference type="EMBL" id="KAA2261272.1"/>
    </source>
</evidence>
<evidence type="ECO:0000313" key="4">
    <source>
        <dbReference type="Proteomes" id="UP000323454"/>
    </source>
</evidence>
<dbReference type="AlphaFoldDB" id="A0A5B2XEQ6"/>
<keyword evidence="4" id="KW-1185">Reference proteome</keyword>
<comment type="pathway">
    <text evidence="1">Cofactor biosynthesis; thiamine diphosphate biosynthesis.</text>
</comment>
<dbReference type="InterPro" id="IPR016084">
    <property type="entry name" value="Haem_Oase-like_multi-hlx"/>
</dbReference>
<sequence>MSRTARDLLDTTRRELAPGEHENRLVPLVAQGKAPVAVLGALAAEQHHVITSDWRSFLTLAARADQQDAREFFSGLGQGEGLALGKLAAFASACGLDADAVRAYEPMAGCQAYPAYQAWLALNGDPVDVVLALVANFSAWGNYCATITRALREHYGFDDEACGFFDFFATPSPEMEEQALAVAQNGIDAGRPADRARRYGRLLQSYELMFWNTLADRAEVFLGQSPR</sequence>
<evidence type="ECO:0000259" key="2">
    <source>
        <dbReference type="Pfam" id="PF03070"/>
    </source>
</evidence>
<reference evidence="3 4" key="1">
    <citation type="submission" date="2019-09" db="EMBL/GenBank/DDBJ databases">
        <title>Goodfellowia gen. nov., a new genus of the Pseudonocardineae related to Actinoalloteichus, containing Goodfellowia coeruleoviolacea gen. nov., comb. nov. gen. nov., comb. nov.</title>
        <authorList>
            <person name="Labeda D."/>
        </authorList>
    </citation>
    <scope>NUCLEOTIDE SEQUENCE [LARGE SCALE GENOMIC DNA]</scope>
    <source>
        <strain evidence="3 4">AN110305</strain>
    </source>
</reference>
<proteinExistence type="predicted"/>
<organism evidence="3 4">
    <name type="scientific">Solihabitans fulvus</name>
    <dbReference type="NCBI Taxonomy" id="1892852"/>
    <lineage>
        <taxon>Bacteria</taxon>
        <taxon>Bacillati</taxon>
        <taxon>Actinomycetota</taxon>
        <taxon>Actinomycetes</taxon>
        <taxon>Pseudonocardiales</taxon>
        <taxon>Pseudonocardiaceae</taxon>
        <taxon>Solihabitans</taxon>
    </lineage>
</organism>
<feature type="domain" description="Thiaminase-2/PQQC" evidence="2">
    <location>
        <begin position="27"/>
        <end position="162"/>
    </location>
</feature>
<dbReference type="Pfam" id="PF03070">
    <property type="entry name" value="TENA_THI-4"/>
    <property type="match status" value="1"/>
</dbReference>
<dbReference type="RefSeq" id="WP_149850675.1">
    <property type="nucleotide sequence ID" value="NZ_VUOB01000029.1"/>
</dbReference>
<dbReference type="EMBL" id="VUOB01000029">
    <property type="protein sequence ID" value="KAA2261272.1"/>
    <property type="molecule type" value="Genomic_DNA"/>
</dbReference>
<dbReference type="InterPro" id="IPR004305">
    <property type="entry name" value="Thiaminase-2/PQQC"/>
</dbReference>
<accession>A0A5B2XEQ6</accession>
<dbReference type="Gene3D" id="1.20.910.10">
    <property type="entry name" value="Heme oxygenase-like"/>
    <property type="match status" value="1"/>
</dbReference>
<dbReference type="SUPFAM" id="SSF48613">
    <property type="entry name" value="Heme oxygenase-like"/>
    <property type="match status" value="1"/>
</dbReference>
<comment type="caution">
    <text evidence="3">The sequence shown here is derived from an EMBL/GenBank/DDBJ whole genome shotgun (WGS) entry which is preliminary data.</text>
</comment>
<dbReference type="Proteomes" id="UP000323454">
    <property type="component" value="Unassembled WGS sequence"/>
</dbReference>